<keyword evidence="4" id="KW-0732">Signal</keyword>
<dbReference type="Pfam" id="PF01926">
    <property type="entry name" value="MMR_HSR1"/>
    <property type="match status" value="1"/>
</dbReference>
<feature type="compositionally biased region" description="Basic and acidic residues" evidence="3">
    <location>
        <begin position="382"/>
        <end position="396"/>
    </location>
</feature>
<evidence type="ECO:0000256" key="1">
    <source>
        <dbReference type="ARBA" id="ARBA00022741"/>
    </source>
</evidence>
<evidence type="ECO:0000256" key="4">
    <source>
        <dbReference type="SAM" id="SignalP"/>
    </source>
</evidence>
<feature type="chain" id="PRO_5047244188" description="G domain-containing protein" evidence="4">
    <location>
        <begin position="25"/>
        <end position="404"/>
    </location>
</feature>
<dbReference type="PANTHER" id="PTHR45782">
    <property type="entry name" value="MITOCHONDRIAL RIBOSOME-ASSOCIATED GTPASE 1"/>
    <property type="match status" value="1"/>
</dbReference>
<dbReference type="InterPro" id="IPR027417">
    <property type="entry name" value="P-loop_NTPase"/>
</dbReference>
<protein>
    <recommendedName>
        <fullName evidence="5">G domain-containing protein</fullName>
    </recommendedName>
</protein>
<feature type="signal peptide" evidence="4">
    <location>
        <begin position="1"/>
        <end position="24"/>
    </location>
</feature>
<dbReference type="Gene3D" id="1.10.1580.10">
    <property type="match status" value="1"/>
</dbReference>
<accession>A0ABQ6MND9</accession>
<dbReference type="EMBL" id="BRYB01003015">
    <property type="protein sequence ID" value="GMI29027.1"/>
    <property type="molecule type" value="Genomic_DNA"/>
</dbReference>
<proteinExistence type="predicted"/>
<evidence type="ECO:0000313" key="7">
    <source>
        <dbReference type="Proteomes" id="UP001165060"/>
    </source>
</evidence>
<feature type="region of interest" description="Disordered" evidence="3">
    <location>
        <begin position="338"/>
        <end position="369"/>
    </location>
</feature>
<keyword evidence="2" id="KW-0342">GTP-binding</keyword>
<gene>
    <name evidence="6" type="ORF">TeGR_g7692</name>
</gene>
<dbReference type="CDD" id="cd01856">
    <property type="entry name" value="YlqF"/>
    <property type="match status" value="1"/>
</dbReference>
<dbReference type="Gene3D" id="3.40.50.300">
    <property type="entry name" value="P-loop containing nucleotide triphosphate hydrolases"/>
    <property type="match status" value="1"/>
</dbReference>
<evidence type="ECO:0000259" key="5">
    <source>
        <dbReference type="Pfam" id="PF01926"/>
    </source>
</evidence>
<feature type="region of interest" description="Disordered" evidence="3">
    <location>
        <begin position="382"/>
        <end position="404"/>
    </location>
</feature>
<feature type="domain" description="G" evidence="5">
    <location>
        <begin position="141"/>
        <end position="224"/>
    </location>
</feature>
<sequence>MTSHHARILSLLLMLMFACPPINWYPGHIASAEKKLSNLLPAADLILEVRDARLARSSCHPSLSLWSGNTPRVVLLSKADLSSPAASNMYRRSDFPSSLHHSFCNLPNMSTTSIKKLILSQTSLINEGRVRRGIAPRPVRCVIVGYPNVGKSLLINRLLGRNRVKSENRPGVTQQFSWVKVHPDTDVSQKHRSSGAAFELLDTPGIILSRLPDQHSAMLLAAVNSVSDKSYDRVSVAAYLLHHIANLFRTHSEAGGFVGAYAAPEFEKQIMKRYSLELDPYVTGEDLLHQVADNTCRGDVENAANKVLQDFRNARWGPVCLEVREVVERMRIEEEERLAKAPGKDAREKERERMVNERKRFKDDKPELTAAEADAVLKEAAERGVKVPRKKEETRPDAGAFEGW</sequence>
<dbReference type="InterPro" id="IPR023179">
    <property type="entry name" value="GTP-bd_ortho_bundle_sf"/>
</dbReference>
<dbReference type="Proteomes" id="UP001165060">
    <property type="component" value="Unassembled WGS sequence"/>
</dbReference>
<dbReference type="InterPro" id="IPR006073">
    <property type="entry name" value="GTP-bd"/>
</dbReference>
<evidence type="ECO:0000313" key="6">
    <source>
        <dbReference type="EMBL" id="GMI29027.1"/>
    </source>
</evidence>
<keyword evidence="7" id="KW-1185">Reference proteome</keyword>
<feature type="compositionally biased region" description="Basic and acidic residues" evidence="3">
    <location>
        <begin position="338"/>
        <end position="367"/>
    </location>
</feature>
<dbReference type="SUPFAM" id="SSF52540">
    <property type="entry name" value="P-loop containing nucleoside triphosphate hydrolases"/>
    <property type="match status" value="1"/>
</dbReference>
<dbReference type="PANTHER" id="PTHR45782:SF5">
    <property type="entry name" value="DAR GTPASE 3, CHLOROPLASTIC"/>
    <property type="match status" value="1"/>
</dbReference>
<name>A0ABQ6MND9_9STRA</name>
<evidence type="ECO:0000256" key="2">
    <source>
        <dbReference type="ARBA" id="ARBA00023134"/>
    </source>
</evidence>
<keyword evidence="1" id="KW-0547">Nucleotide-binding</keyword>
<reference evidence="6 7" key="1">
    <citation type="journal article" date="2023" name="Commun. Biol.">
        <title>Genome analysis of Parmales, the sister group of diatoms, reveals the evolutionary specialization of diatoms from phago-mixotrophs to photoautotrophs.</title>
        <authorList>
            <person name="Ban H."/>
            <person name="Sato S."/>
            <person name="Yoshikawa S."/>
            <person name="Yamada K."/>
            <person name="Nakamura Y."/>
            <person name="Ichinomiya M."/>
            <person name="Sato N."/>
            <person name="Blanc-Mathieu R."/>
            <person name="Endo H."/>
            <person name="Kuwata A."/>
            <person name="Ogata H."/>
        </authorList>
    </citation>
    <scope>NUCLEOTIDE SEQUENCE [LARGE SCALE GENOMIC DNA]</scope>
</reference>
<organism evidence="6 7">
    <name type="scientific">Tetraparma gracilis</name>
    <dbReference type="NCBI Taxonomy" id="2962635"/>
    <lineage>
        <taxon>Eukaryota</taxon>
        <taxon>Sar</taxon>
        <taxon>Stramenopiles</taxon>
        <taxon>Ochrophyta</taxon>
        <taxon>Bolidophyceae</taxon>
        <taxon>Parmales</taxon>
        <taxon>Triparmaceae</taxon>
        <taxon>Tetraparma</taxon>
    </lineage>
</organism>
<dbReference type="PROSITE" id="PS51257">
    <property type="entry name" value="PROKAR_LIPOPROTEIN"/>
    <property type="match status" value="1"/>
</dbReference>
<evidence type="ECO:0000256" key="3">
    <source>
        <dbReference type="SAM" id="MobiDB-lite"/>
    </source>
</evidence>
<comment type="caution">
    <text evidence="6">The sequence shown here is derived from an EMBL/GenBank/DDBJ whole genome shotgun (WGS) entry which is preliminary data.</text>
</comment>